<dbReference type="Proteomes" id="UP000470302">
    <property type="component" value="Unassembled WGS sequence"/>
</dbReference>
<gene>
    <name evidence="3" type="ORF">GTP91_18735</name>
</gene>
<dbReference type="AlphaFoldDB" id="A0A845G8Q0"/>
<keyword evidence="1" id="KW-0863">Zinc-finger</keyword>
<evidence type="ECO:0000313" key="3">
    <source>
        <dbReference type="EMBL" id="MYM89199.1"/>
    </source>
</evidence>
<reference evidence="3 4" key="1">
    <citation type="submission" date="2020-01" db="EMBL/GenBank/DDBJ databases">
        <title>Novel species isolated from a subtropical stream in China.</title>
        <authorList>
            <person name="Lu H."/>
        </authorList>
    </citation>
    <scope>NUCLEOTIDE SEQUENCE [LARGE SCALE GENOMIC DNA]</scope>
    <source>
        <strain evidence="3 4">FT82W</strain>
    </source>
</reference>
<keyword evidence="1" id="KW-0862">Zinc</keyword>
<organism evidence="3 4">
    <name type="scientific">Duganella vulcania</name>
    <dbReference type="NCBI Taxonomy" id="2692166"/>
    <lineage>
        <taxon>Bacteria</taxon>
        <taxon>Pseudomonadati</taxon>
        <taxon>Pseudomonadota</taxon>
        <taxon>Betaproteobacteria</taxon>
        <taxon>Burkholderiales</taxon>
        <taxon>Oxalobacteraceae</taxon>
        <taxon>Telluria group</taxon>
        <taxon>Duganella</taxon>
    </lineage>
</organism>
<dbReference type="PROSITE" id="PS50966">
    <property type="entry name" value="ZF_SWIM"/>
    <property type="match status" value="1"/>
</dbReference>
<protein>
    <submittedName>
        <fullName evidence="3">SWIM zinc finger family protein</fullName>
    </submittedName>
</protein>
<dbReference type="RefSeq" id="WP_161098154.1">
    <property type="nucleotide sequence ID" value="NZ_WWCW01000067.1"/>
</dbReference>
<name>A0A845G8Q0_9BURK</name>
<evidence type="ECO:0000256" key="1">
    <source>
        <dbReference type="PROSITE-ProRule" id="PRU00325"/>
    </source>
</evidence>
<dbReference type="EMBL" id="WWCW01000067">
    <property type="protein sequence ID" value="MYM89199.1"/>
    <property type="molecule type" value="Genomic_DNA"/>
</dbReference>
<keyword evidence="1" id="KW-0479">Metal-binding</keyword>
<evidence type="ECO:0000313" key="4">
    <source>
        <dbReference type="Proteomes" id="UP000470302"/>
    </source>
</evidence>
<accession>A0A845G8Q0</accession>
<dbReference type="Pfam" id="PF04434">
    <property type="entry name" value="SWIM"/>
    <property type="match status" value="1"/>
</dbReference>
<feature type="non-terminal residue" evidence="3">
    <location>
        <position position="89"/>
    </location>
</feature>
<feature type="domain" description="SWIM-type" evidence="2">
    <location>
        <begin position="56"/>
        <end position="89"/>
    </location>
</feature>
<dbReference type="InterPro" id="IPR007527">
    <property type="entry name" value="Znf_SWIM"/>
</dbReference>
<evidence type="ECO:0000259" key="2">
    <source>
        <dbReference type="PROSITE" id="PS50966"/>
    </source>
</evidence>
<comment type="caution">
    <text evidence="3">The sequence shown here is derived from an EMBL/GenBank/DDBJ whole genome shotgun (WGS) entry which is preliminary data.</text>
</comment>
<dbReference type="GO" id="GO:0008270">
    <property type="term" value="F:zinc ion binding"/>
    <property type="evidence" value="ECO:0007669"/>
    <property type="project" value="UniProtKB-KW"/>
</dbReference>
<proteinExistence type="predicted"/>
<sequence>MEQDWLKIYRNFDDNALAALASTGLVRRAAKDVEADKVAWASPPDSKQATLRADGQLVTLSPGGPAKASCDCPAPGICKHILAAALWLR</sequence>